<sequence>MWRVIPTQAHDAFTNMGLEEACLEAVAKGESPPTFRFYRWQKSAVVIGYFQALALAVNLAECKKRAIDVTRRKTGGGACYLDAAGELTYSIVVPENFYSKDITYSYQELCGWIVQGLKSLGLNASFRPINDVVVDGKKISGNAQTRRKGVILHHGTLLYDLNPELMFSVLRIPRQKMLDKVSDQPDKAVTCIKRLGDFSLAAVEAALTKAFLQGKEWQVADWTEQEKARAQELASTCYQQQEWIAQR</sequence>
<reference evidence="2 3" key="1">
    <citation type="journal article" date="2016" name="Nat. Commun.">
        <title>Thousands of microbial genomes shed light on interconnected biogeochemical processes in an aquifer system.</title>
        <authorList>
            <person name="Anantharaman K."/>
            <person name="Brown C.T."/>
            <person name="Hug L.A."/>
            <person name="Sharon I."/>
            <person name="Castelle C.J."/>
            <person name="Probst A.J."/>
            <person name="Thomas B.C."/>
            <person name="Singh A."/>
            <person name="Wilkins M.J."/>
            <person name="Karaoz U."/>
            <person name="Brodie E.L."/>
            <person name="Williams K.H."/>
            <person name="Hubbard S.S."/>
            <person name="Banfield J.F."/>
        </authorList>
    </citation>
    <scope>NUCLEOTIDE SEQUENCE [LARGE SCALE GENOMIC DNA]</scope>
</reference>
<dbReference type="Gene3D" id="3.30.930.10">
    <property type="entry name" value="Bira Bifunctional Protein, Domain 2"/>
    <property type="match status" value="1"/>
</dbReference>
<dbReference type="EMBL" id="MEWS01000037">
    <property type="protein sequence ID" value="OGC81558.1"/>
    <property type="molecule type" value="Genomic_DNA"/>
</dbReference>
<evidence type="ECO:0000313" key="3">
    <source>
        <dbReference type="Proteomes" id="UP000177521"/>
    </source>
</evidence>
<gene>
    <name evidence="2" type="ORF">A2788_01790</name>
</gene>
<comment type="caution">
    <text evidence="2">The sequence shown here is derived from an EMBL/GenBank/DDBJ whole genome shotgun (WGS) entry which is preliminary data.</text>
</comment>
<organism evidence="2 3">
    <name type="scientific">Candidatus Abawacabacteria bacterium RIFCSPHIGHO2_01_FULL_46_8</name>
    <dbReference type="NCBI Taxonomy" id="1817815"/>
    <lineage>
        <taxon>Bacteria</taxon>
        <taxon>Candidatus Abawacaibacteriota</taxon>
    </lineage>
</organism>
<dbReference type="InterPro" id="IPR004143">
    <property type="entry name" value="BPL_LPL_catalytic"/>
</dbReference>
<dbReference type="SUPFAM" id="SSF55681">
    <property type="entry name" value="Class II aaRS and biotin synthetases"/>
    <property type="match status" value="1"/>
</dbReference>
<dbReference type="PANTHER" id="PTHR43679:SF2">
    <property type="entry name" value="OCTANOYL-[GCVH]:PROTEIN N-OCTANOYLTRANSFERASE"/>
    <property type="match status" value="1"/>
</dbReference>
<evidence type="ECO:0000313" key="2">
    <source>
        <dbReference type="EMBL" id="OGC81558.1"/>
    </source>
</evidence>
<dbReference type="Proteomes" id="UP000177521">
    <property type="component" value="Unassembled WGS sequence"/>
</dbReference>
<proteinExistence type="predicted"/>
<name>A0A1F4XIX9_9BACT</name>
<protein>
    <recommendedName>
        <fullName evidence="1">BPL/LPL catalytic domain-containing protein</fullName>
    </recommendedName>
</protein>
<dbReference type="AlphaFoldDB" id="A0A1F4XIX9"/>
<dbReference type="InterPro" id="IPR050664">
    <property type="entry name" value="Octanoyltrans_LipM/LipL"/>
</dbReference>
<dbReference type="PANTHER" id="PTHR43679">
    <property type="entry name" value="OCTANOYLTRANSFERASE LIPM-RELATED"/>
    <property type="match status" value="1"/>
</dbReference>
<dbReference type="Pfam" id="PF21948">
    <property type="entry name" value="LplA-B_cat"/>
    <property type="match status" value="1"/>
</dbReference>
<feature type="domain" description="BPL/LPL catalytic" evidence="1">
    <location>
        <begin position="29"/>
        <end position="219"/>
    </location>
</feature>
<dbReference type="PROSITE" id="PS51733">
    <property type="entry name" value="BPL_LPL_CATALYTIC"/>
    <property type="match status" value="1"/>
</dbReference>
<accession>A0A1F4XIX9</accession>
<dbReference type="CDD" id="cd16443">
    <property type="entry name" value="LplA"/>
    <property type="match status" value="1"/>
</dbReference>
<evidence type="ECO:0000259" key="1">
    <source>
        <dbReference type="PROSITE" id="PS51733"/>
    </source>
</evidence>
<dbReference type="InterPro" id="IPR045864">
    <property type="entry name" value="aa-tRNA-synth_II/BPL/LPL"/>
</dbReference>